<proteinExistence type="inferred from homology"/>
<evidence type="ECO:0000256" key="6">
    <source>
        <dbReference type="ARBA" id="ARBA00022927"/>
    </source>
</evidence>
<dbReference type="GO" id="GO:0055085">
    <property type="term" value="P:transmembrane transport"/>
    <property type="evidence" value="ECO:0007669"/>
    <property type="project" value="InterPro"/>
</dbReference>
<keyword evidence="8 9" id="KW-0472">Membrane</keyword>
<evidence type="ECO:0000256" key="5">
    <source>
        <dbReference type="ARBA" id="ARBA00022856"/>
    </source>
</evidence>
<evidence type="ECO:0000313" key="14">
    <source>
        <dbReference type="Proteomes" id="UP000325785"/>
    </source>
</evidence>
<dbReference type="GO" id="GO:0005886">
    <property type="term" value="C:plasma membrane"/>
    <property type="evidence" value="ECO:0007669"/>
    <property type="project" value="UniProtKB-SubCell"/>
</dbReference>
<evidence type="ECO:0000256" key="9">
    <source>
        <dbReference type="RuleBase" id="RU363032"/>
    </source>
</evidence>
<dbReference type="Pfam" id="PF00528">
    <property type="entry name" value="BPD_transp_1"/>
    <property type="match status" value="1"/>
</dbReference>
<dbReference type="PANTHER" id="PTHR43386:SF1">
    <property type="entry name" value="D,D-DIPEPTIDE TRANSPORT SYSTEM PERMEASE PROTEIN DDPC-RELATED"/>
    <property type="match status" value="1"/>
</dbReference>
<keyword evidence="4 9" id="KW-0812">Transmembrane</keyword>
<evidence type="ECO:0000256" key="3">
    <source>
        <dbReference type="ARBA" id="ARBA00022475"/>
    </source>
</evidence>
<dbReference type="InterPro" id="IPR050366">
    <property type="entry name" value="BP-dependent_transpt_permease"/>
</dbReference>
<feature type="transmembrane region" description="Helical" evidence="9">
    <location>
        <begin position="210"/>
        <end position="236"/>
    </location>
</feature>
<evidence type="ECO:0000256" key="4">
    <source>
        <dbReference type="ARBA" id="ARBA00022692"/>
    </source>
</evidence>
<dbReference type="RefSeq" id="WP_057815003.1">
    <property type="nucleotide sequence ID" value="NZ_FOMY01000004.1"/>
</dbReference>
<keyword evidence="6" id="KW-0653">Protein transport</keyword>
<protein>
    <submittedName>
        <fullName evidence="12">Glutathione transport system permease protein GsiD</fullName>
    </submittedName>
    <submittedName>
        <fullName evidence="11">Peptide ABC transporter permease</fullName>
    </submittedName>
</protein>
<evidence type="ECO:0000313" key="13">
    <source>
        <dbReference type="Proteomes" id="UP000051401"/>
    </source>
</evidence>
<keyword evidence="3" id="KW-1003">Cell membrane</keyword>
<dbReference type="PANTHER" id="PTHR43386">
    <property type="entry name" value="OLIGOPEPTIDE TRANSPORT SYSTEM PERMEASE PROTEIN APPC"/>
    <property type="match status" value="1"/>
</dbReference>
<evidence type="ECO:0000256" key="8">
    <source>
        <dbReference type="ARBA" id="ARBA00023136"/>
    </source>
</evidence>
<dbReference type="Proteomes" id="UP000051401">
    <property type="component" value="Unassembled WGS sequence"/>
</dbReference>
<name>A0A0T5PCH5_9RHOB</name>
<dbReference type="GO" id="GO:0015031">
    <property type="term" value="P:protein transport"/>
    <property type="evidence" value="ECO:0007669"/>
    <property type="project" value="UniProtKB-KW"/>
</dbReference>
<dbReference type="KEGG" id="rid:RIdsm_01504"/>
<evidence type="ECO:0000313" key="12">
    <source>
        <dbReference type="EMBL" id="QEW25715.1"/>
    </source>
</evidence>
<gene>
    <name evidence="12" type="primary">gsiD_6</name>
    <name evidence="12" type="ORF">RIdsm_01504</name>
    <name evidence="11" type="ORF">XM52_07855</name>
</gene>
<dbReference type="EMBL" id="CP031598">
    <property type="protein sequence ID" value="QEW25715.1"/>
    <property type="molecule type" value="Genomic_DNA"/>
</dbReference>
<feature type="transmembrane region" description="Helical" evidence="9">
    <location>
        <begin position="93"/>
        <end position="114"/>
    </location>
</feature>
<keyword evidence="13" id="KW-1185">Reference proteome</keyword>
<comment type="subcellular location">
    <subcellularLocation>
        <location evidence="1 9">Cell membrane</location>
        <topology evidence="1 9">Multi-pass membrane protein</topology>
    </subcellularLocation>
</comment>
<evidence type="ECO:0000256" key="1">
    <source>
        <dbReference type="ARBA" id="ARBA00004651"/>
    </source>
</evidence>
<keyword evidence="7 9" id="KW-1133">Transmembrane helix</keyword>
<accession>A0A0T5PCH5</accession>
<keyword evidence="2 9" id="KW-0813">Transport</keyword>
<dbReference type="GO" id="GO:0015833">
    <property type="term" value="P:peptide transport"/>
    <property type="evidence" value="ECO:0007669"/>
    <property type="project" value="UniProtKB-KW"/>
</dbReference>
<keyword evidence="5" id="KW-0571">Peptide transport</keyword>
<dbReference type="STRING" id="540747.SAMN04488031_10442"/>
<dbReference type="PROSITE" id="PS50928">
    <property type="entry name" value="ABC_TM1"/>
    <property type="match status" value="1"/>
</dbReference>
<feature type="transmembrane region" description="Helical" evidence="9">
    <location>
        <begin position="256"/>
        <end position="278"/>
    </location>
</feature>
<dbReference type="EMBL" id="LAXI01000003">
    <property type="protein sequence ID" value="KRS18671.1"/>
    <property type="molecule type" value="Genomic_DNA"/>
</dbReference>
<sequence>MTHIGQSPQTPRDRSEFSIALSSLLANPMGLLGLILVTVFLLSAILAPWLTPYGPYDFAGMPLEPPSRTHLIGTDGLGRDLLTRILYGGRIELTLAFTAVPASLIIGMFLGTIAGYGPAWLDNAMVLLFDTIRSFPSIVLALAILTLTEPSVKMVGIIFVIGAVPSFGRIARTQTLALKNTEYILAIRSLGAGPFTVIRRHILPNAIGPLLILAAMDVPVVVTVEAGLSFLGLGVLPPTATWGTVLNEGFSVIRDTPWPVIAGGVPLILTTLGFTFLGEALRDVIDPKLRGTR</sequence>
<dbReference type="OrthoDB" id="9766870at2"/>
<evidence type="ECO:0000256" key="7">
    <source>
        <dbReference type="ARBA" id="ARBA00022989"/>
    </source>
</evidence>
<reference evidence="12 14" key="2">
    <citation type="submission" date="2018-08" db="EMBL/GenBank/DDBJ databases">
        <title>Genetic Globetrotter - A new plasmid hitch-hiking vast phylogenetic and geographic distances.</title>
        <authorList>
            <person name="Vollmers J."/>
            <person name="Petersen J."/>
        </authorList>
    </citation>
    <scope>NUCLEOTIDE SEQUENCE [LARGE SCALE GENOMIC DNA]</scope>
    <source>
        <strain evidence="12 14">DSM 26383</strain>
    </source>
</reference>
<feature type="transmembrane region" description="Helical" evidence="9">
    <location>
        <begin position="31"/>
        <end position="51"/>
    </location>
</feature>
<feature type="transmembrane region" description="Helical" evidence="9">
    <location>
        <begin position="154"/>
        <end position="171"/>
    </location>
</feature>
<dbReference type="PATRIC" id="fig|540747.5.peg.3944"/>
<dbReference type="InterPro" id="IPR035906">
    <property type="entry name" value="MetI-like_sf"/>
</dbReference>
<dbReference type="AlphaFoldDB" id="A0A0T5PCH5"/>
<dbReference type="Pfam" id="PF12911">
    <property type="entry name" value="OppC_N"/>
    <property type="match status" value="1"/>
</dbReference>
<dbReference type="SUPFAM" id="SSF161098">
    <property type="entry name" value="MetI-like"/>
    <property type="match status" value="1"/>
</dbReference>
<evidence type="ECO:0000259" key="10">
    <source>
        <dbReference type="PROSITE" id="PS50928"/>
    </source>
</evidence>
<dbReference type="Proteomes" id="UP000325785">
    <property type="component" value="Chromosome"/>
</dbReference>
<dbReference type="InterPro" id="IPR000515">
    <property type="entry name" value="MetI-like"/>
</dbReference>
<evidence type="ECO:0000313" key="11">
    <source>
        <dbReference type="EMBL" id="KRS18671.1"/>
    </source>
</evidence>
<reference evidence="11 13" key="1">
    <citation type="submission" date="2015-04" db="EMBL/GenBank/DDBJ databases">
        <title>The draft genome sequence of Roseovarius indicus B108T.</title>
        <authorList>
            <person name="Li G."/>
            <person name="Lai Q."/>
            <person name="Shao Z."/>
            <person name="Yan P."/>
        </authorList>
    </citation>
    <scope>NUCLEOTIDE SEQUENCE [LARGE SCALE GENOMIC DNA]</scope>
    <source>
        <strain evidence="11 13">B108</strain>
    </source>
</reference>
<dbReference type="Gene3D" id="1.10.3720.10">
    <property type="entry name" value="MetI-like"/>
    <property type="match status" value="1"/>
</dbReference>
<dbReference type="InterPro" id="IPR025966">
    <property type="entry name" value="OppC_N"/>
</dbReference>
<feature type="domain" description="ABC transmembrane type-1" evidence="10">
    <location>
        <begin position="89"/>
        <end position="278"/>
    </location>
</feature>
<comment type="similarity">
    <text evidence="9">Belongs to the binding-protein-dependent transport system permease family.</text>
</comment>
<dbReference type="CDD" id="cd06261">
    <property type="entry name" value="TM_PBP2"/>
    <property type="match status" value="1"/>
</dbReference>
<organism evidence="11 13">
    <name type="scientific">Roseovarius indicus</name>
    <dbReference type="NCBI Taxonomy" id="540747"/>
    <lineage>
        <taxon>Bacteria</taxon>
        <taxon>Pseudomonadati</taxon>
        <taxon>Pseudomonadota</taxon>
        <taxon>Alphaproteobacteria</taxon>
        <taxon>Rhodobacterales</taxon>
        <taxon>Roseobacteraceae</taxon>
        <taxon>Roseovarius</taxon>
    </lineage>
</organism>
<evidence type="ECO:0000256" key="2">
    <source>
        <dbReference type="ARBA" id="ARBA00022448"/>
    </source>
</evidence>